<dbReference type="EMBL" id="KZ819671">
    <property type="protein sequence ID" value="PWN26479.1"/>
    <property type="molecule type" value="Genomic_DNA"/>
</dbReference>
<proteinExistence type="predicted"/>
<dbReference type="InterPro" id="IPR029063">
    <property type="entry name" value="SAM-dependent_MTases_sf"/>
</dbReference>
<name>A0A316UMK0_9BASI</name>
<dbReference type="Pfam" id="PF10294">
    <property type="entry name" value="Methyltransf_16"/>
    <property type="match status" value="1"/>
</dbReference>
<gene>
    <name evidence="1" type="ORF">BDZ90DRAFT_233115</name>
</gene>
<dbReference type="InterPro" id="IPR019410">
    <property type="entry name" value="Methyltransf_16"/>
</dbReference>
<protein>
    <recommendedName>
        <fullName evidence="3">S-adenosyl-L-methionine-dependent methyltransferase</fullName>
    </recommendedName>
</protein>
<dbReference type="STRING" id="1569628.A0A316UMK0"/>
<dbReference type="CDD" id="cd02440">
    <property type="entry name" value="AdoMet_MTases"/>
    <property type="match status" value="1"/>
</dbReference>
<evidence type="ECO:0000313" key="2">
    <source>
        <dbReference type="Proteomes" id="UP000245884"/>
    </source>
</evidence>
<dbReference type="AlphaFoldDB" id="A0A316UMK0"/>
<dbReference type="Gene3D" id="3.40.50.150">
    <property type="entry name" value="Vaccinia Virus protein VP39"/>
    <property type="match status" value="1"/>
</dbReference>
<dbReference type="PANTHER" id="PTHR14614:SF147">
    <property type="entry name" value="S-ADENOSYLMETHIONINE-DEPENDENT METHYLTRANSFERASE OF THE SEVEN BETA-STRAND FAMILY"/>
    <property type="match status" value="1"/>
</dbReference>
<accession>A0A316UMK0</accession>
<keyword evidence="2" id="KW-1185">Reference proteome</keyword>
<organism evidence="1 2">
    <name type="scientific">Jaminaea rosea</name>
    <dbReference type="NCBI Taxonomy" id="1569628"/>
    <lineage>
        <taxon>Eukaryota</taxon>
        <taxon>Fungi</taxon>
        <taxon>Dikarya</taxon>
        <taxon>Basidiomycota</taxon>
        <taxon>Ustilaginomycotina</taxon>
        <taxon>Exobasidiomycetes</taxon>
        <taxon>Microstromatales</taxon>
        <taxon>Microstromatales incertae sedis</taxon>
        <taxon>Jaminaea</taxon>
    </lineage>
</organism>
<dbReference type="SUPFAM" id="SSF53335">
    <property type="entry name" value="S-adenosyl-L-methionine-dependent methyltransferases"/>
    <property type="match status" value="1"/>
</dbReference>
<reference evidence="1 2" key="1">
    <citation type="journal article" date="2018" name="Mol. Biol. Evol.">
        <title>Broad Genomic Sampling Reveals a Smut Pathogenic Ancestry of the Fungal Clade Ustilaginomycotina.</title>
        <authorList>
            <person name="Kijpornyongpan T."/>
            <person name="Mondo S.J."/>
            <person name="Barry K."/>
            <person name="Sandor L."/>
            <person name="Lee J."/>
            <person name="Lipzen A."/>
            <person name="Pangilinan J."/>
            <person name="LaButti K."/>
            <person name="Hainaut M."/>
            <person name="Henrissat B."/>
            <person name="Grigoriev I.V."/>
            <person name="Spatafora J.W."/>
            <person name="Aime M.C."/>
        </authorList>
    </citation>
    <scope>NUCLEOTIDE SEQUENCE [LARGE SCALE GENOMIC DNA]</scope>
    <source>
        <strain evidence="1 2">MCA 5214</strain>
    </source>
</reference>
<dbReference type="RefSeq" id="XP_025361091.1">
    <property type="nucleotide sequence ID" value="XM_025506516.1"/>
</dbReference>
<dbReference type="GO" id="GO:0008757">
    <property type="term" value="F:S-adenosylmethionine-dependent methyltransferase activity"/>
    <property type="evidence" value="ECO:0007669"/>
    <property type="project" value="UniProtKB-ARBA"/>
</dbReference>
<dbReference type="PANTHER" id="PTHR14614">
    <property type="entry name" value="HEPATOCELLULAR CARCINOMA-ASSOCIATED ANTIGEN"/>
    <property type="match status" value="1"/>
</dbReference>
<sequence length="381" mass="41699">MSTNGRGSTSRLKLDFLPSRDLPPLRRAAATISSQGDNAGEKIRAGLEALEKALGLGREEEVRLMIDEQSTQSRDEEDDSTAHDLEHRFAHSWLTRIVSGEVPGLEDEDQDRAARALAALCGRPASEAQITAFLFCTADAIVARTRIGDVPITADALGNRTWGAAPLLARRLVGRYVREGERAQRVLELGAGTGLVGLALAALRNTHVDLTDHHPHVLANLEANVKLNDLSEVAGVYRLDWQAVHGAQPHYTSTAQTLPADVPTSAPYLSPLPAGERYDTIIAADCIYDVHHPVWIRSVAQRYLTQNGVLHLITPLRETHKAEVEAIYGAFPREGEGLCITWEGDEVGYDDFGPRSLGGGQRGLRTTYRSFEIRWQGDVHT</sequence>
<dbReference type="OrthoDB" id="433955at2759"/>
<dbReference type="GeneID" id="37028339"/>
<evidence type="ECO:0008006" key="3">
    <source>
        <dbReference type="Google" id="ProtNLM"/>
    </source>
</evidence>
<evidence type="ECO:0000313" key="1">
    <source>
        <dbReference type="EMBL" id="PWN26479.1"/>
    </source>
</evidence>
<dbReference type="Proteomes" id="UP000245884">
    <property type="component" value="Unassembled WGS sequence"/>
</dbReference>